<comment type="caution">
    <text evidence="1">The sequence shown here is derived from an EMBL/GenBank/DDBJ whole genome shotgun (WGS) entry which is preliminary data.</text>
</comment>
<gene>
    <name evidence="1" type="ORF">EVOR1521_LOCUS25323</name>
</gene>
<organism evidence="1 2">
    <name type="scientific">Effrenium voratum</name>
    <dbReference type="NCBI Taxonomy" id="2562239"/>
    <lineage>
        <taxon>Eukaryota</taxon>
        <taxon>Sar</taxon>
        <taxon>Alveolata</taxon>
        <taxon>Dinophyceae</taxon>
        <taxon>Suessiales</taxon>
        <taxon>Symbiodiniaceae</taxon>
        <taxon>Effrenium</taxon>
    </lineage>
</organism>
<dbReference type="AlphaFoldDB" id="A0AA36N817"/>
<proteinExistence type="predicted"/>
<evidence type="ECO:0000313" key="2">
    <source>
        <dbReference type="Proteomes" id="UP001178507"/>
    </source>
</evidence>
<keyword evidence="2" id="KW-1185">Reference proteome</keyword>
<dbReference type="EMBL" id="CAUJNA010003451">
    <property type="protein sequence ID" value="CAJ1402425.1"/>
    <property type="molecule type" value="Genomic_DNA"/>
</dbReference>
<dbReference type="Proteomes" id="UP001178507">
    <property type="component" value="Unassembled WGS sequence"/>
</dbReference>
<reference evidence="1" key="1">
    <citation type="submission" date="2023-08" db="EMBL/GenBank/DDBJ databases">
        <authorList>
            <person name="Chen Y."/>
            <person name="Shah S."/>
            <person name="Dougan E. K."/>
            <person name="Thang M."/>
            <person name="Chan C."/>
        </authorList>
    </citation>
    <scope>NUCLEOTIDE SEQUENCE</scope>
</reference>
<protein>
    <submittedName>
        <fullName evidence="1">Uncharacterized protein</fullName>
    </submittedName>
</protein>
<evidence type="ECO:0000313" key="1">
    <source>
        <dbReference type="EMBL" id="CAJ1402425.1"/>
    </source>
</evidence>
<name>A0AA36N817_9DINO</name>
<sequence length="209" mass="23346">MCCENQLADGDFGAFSNERRISVTWQDIDVGLLDEMLEAQRELEEALVEVWEGTSSSLKTRDAMANGGLNGCKGFALIHESVLQRAVLGSRRRAEVLAGQVWRHTLEKELDLWCCNHLGLSKDTSWDTLKLQDKDLVGREVMIQHSRRRPELNGLRAEVLEPGDRPGRLTVRVLRPDQQPGRRMCVSTSRLALSRPLSCAGASAVRAKP</sequence>
<accession>A0AA36N817</accession>